<evidence type="ECO:0000313" key="4">
    <source>
        <dbReference type="EMBL" id="BEH90530.1"/>
    </source>
</evidence>
<evidence type="ECO:0000259" key="1">
    <source>
        <dbReference type="Pfam" id="PF01610"/>
    </source>
</evidence>
<evidence type="ECO:0000313" key="5">
    <source>
        <dbReference type="EMBL" id="BEH90599.1"/>
    </source>
</evidence>
<proteinExistence type="predicted"/>
<dbReference type="EMBL" id="AP028127">
    <property type="protein sequence ID" value="BEH91422.1"/>
    <property type="molecule type" value="Genomic_DNA"/>
</dbReference>
<dbReference type="EMBL" id="AP028127">
    <property type="protein sequence ID" value="BEH89994.1"/>
    <property type="molecule type" value="Genomic_DNA"/>
</dbReference>
<accession>A0ABM8IKF9</accession>
<gene>
    <name evidence="2" type="ORF">T23_00960</name>
    <name evidence="3" type="ORF">T23_02270</name>
    <name evidence="4" type="ORF">T23_06320</name>
    <name evidence="5" type="ORF">T23_07010</name>
    <name evidence="6" type="ORF">T23_10660</name>
    <name evidence="7" type="ORF">T23_12970</name>
    <name evidence="8" type="ORF">T23_15240</name>
</gene>
<evidence type="ECO:0000313" key="2">
    <source>
        <dbReference type="EMBL" id="BEH89994.1"/>
    </source>
</evidence>
<dbReference type="InterPro" id="IPR002560">
    <property type="entry name" value="Transposase_DDE"/>
</dbReference>
<protein>
    <recommendedName>
        <fullName evidence="1">Transposase IS204/IS1001/IS1096/IS1165 DDE domain-containing protein</fullName>
    </recommendedName>
</protein>
<keyword evidence="9" id="KW-1185">Reference proteome</keyword>
<organism evidence="3 9">
    <name type="scientific">Turicibacter faecis</name>
    <dbReference type="NCBI Taxonomy" id="2963365"/>
    <lineage>
        <taxon>Bacteria</taxon>
        <taxon>Bacillati</taxon>
        <taxon>Bacillota</taxon>
        <taxon>Erysipelotrichia</taxon>
        <taxon>Erysipelotrichales</taxon>
        <taxon>Turicibacteraceae</taxon>
        <taxon>Turicibacter</taxon>
    </lineage>
</organism>
<evidence type="ECO:0000313" key="3">
    <source>
        <dbReference type="EMBL" id="BEH90125.1"/>
    </source>
</evidence>
<dbReference type="NCBIfam" id="NF033550">
    <property type="entry name" value="transpos_ISL3"/>
    <property type="match status" value="1"/>
</dbReference>
<dbReference type="EMBL" id="AP028127">
    <property type="protein sequence ID" value="BEH91195.1"/>
    <property type="molecule type" value="Genomic_DNA"/>
</dbReference>
<evidence type="ECO:0000313" key="9">
    <source>
        <dbReference type="Proteomes" id="UP001432099"/>
    </source>
</evidence>
<dbReference type="EMBL" id="AP028127">
    <property type="protein sequence ID" value="BEH90530.1"/>
    <property type="molecule type" value="Genomic_DNA"/>
</dbReference>
<dbReference type="Proteomes" id="UP001432099">
    <property type="component" value="Chromosome"/>
</dbReference>
<sequence length="249" mass="29856">MSFIFCDADSKQIIDIVEDRRLNSLQAYFKRYTKEARHRVKNIVIDMYAPYISLIKDLFPHAQIIIDKFHLVQHLSRALNKTRIRFMKKFKKHGRKFKRYWRLFLKSHALLNTTTYRSVYCFKQPMREIDILNFLLDLSPELKATYDLYQELLFALQTKNLKRFNHLLETEHPLVSPEFQTAFQTFKTYQSYIKNTLSTHYTNGPIEGINNKIKVIKRIAFGYRSFYHFKSRILMVQNLTKPKTKILAA</sequence>
<evidence type="ECO:0000313" key="7">
    <source>
        <dbReference type="EMBL" id="BEH91195.1"/>
    </source>
</evidence>
<dbReference type="EMBL" id="AP028127">
    <property type="protein sequence ID" value="BEH90964.1"/>
    <property type="molecule type" value="Genomic_DNA"/>
</dbReference>
<feature type="domain" description="Transposase IS204/IS1001/IS1096/IS1165 DDE" evidence="1">
    <location>
        <begin position="4"/>
        <end position="233"/>
    </location>
</feature>
<dbReference type="PANTHER" id="PTHR33498">
    <property type="entry name" value="TRANSPOSASE FOR INSERTION SEQUENCE ELEMENT IS1557"/>
    <property type="match status" value="1"/>
</dbReference>
<reference evidence="3" key="1">
    <citation type="journal article" date="2024" name="Int. J. Syst. Evol. Microbiol.">
        <title>Turicibacter faecis sp. nov., isolated from faeces of heart failure mouse model.</title>
        <authorList>
            <person name="Imamura Y."/>
            <person name="Motooka D."/>
            <person name="Nakajima Y."/>
            <person name="Ito S."/>
            <person name="Kitakaze M."/>
            <person name="Iida T."/>
            <person name="Nakamura S."/>
        </authorList>
    </citation>
    <scope>NUCLEOTIDE SEQUENCE</scope>
    <source>
        <strain evidence="3">TC023</strain>
    </source>
</reference>
<evidence type="ECO:0000313" key="6">
    <source>
        <dbReference type="EMBL" id="BEH90964.1"/>
    </source>
</evidence>
<dbReference type="PANTHER" id="PTHR33498:SF1">
    <property type="entry name" value="TRANSPOSASE FOR INSERTION SEQUENCE ELEMENT IS1557"/>
    <property type="match status" value="1"/>
</dbReference>
<dbReference type="InterPro" id="IPR047951">
    <property type="entry name" value="Transpos_ISL3"/>
</dbReference>
<dbReference type="EMBL" id="AP028127">
    <property type="protein sequence ID" value="BEH90125.1"/>
    <property type="molecule type" value="Genomic_DNA"/>
</dbReference>
<evidence type="ECO:0000313" key="8">
    <source>
        <dbReference type="EMBL" id="BEH91422.1"/>
    </source>
</evidence>
<dbReference type="EMBL" id="AP028127">
    <property type="protein sequence ID" value="BEH90599.1"/>
    <property type="molecule type" value="Genomic_DNA"/>
</dbReference>
<name>A0ABM8IKF9_9FIRM</name>
<dbReference type="Pfam" id="PF01610">
    <property type="entry name" value="DDE_Tnp_ISL3"/>
    <property type="match status" value="1"/>
</dbReference>